<dbReference type="InterPro" id="IPR039910">
    <property type="entry name" value="D15-like"/>
</dbReference>
<feature type="domain" description="POTRA" evidence="8">
    <location>
        <begin position="49"/>
        <end position="123"/>
    </location>
</feature>
<evidence type="ECO:0000256" key="4">
    <source>
        <dbReference type="ARBA" id="ARBA00022729"/>
    </source>
</evidence>
<sequence>MKRCFRRHVVLILCVFWGHHLLAQQLSASSAAAADTTQIPVLPSNPKSYRVAGITVSGARYLDPQLLVSVSGISVGDRIILPGDGLAKVIQNLWKQRLFSNIQIYVTRVDGDDIYLDIHVTERPRLANFYFRGVSKTEADELKTRTDLHQGSVVTESMKINAEVAIRKYFQDKGYRNVSIQISERPDTAVMLNAVDLIFNIHKGKKVKISEIFFAGNDHVPDAKLKAQMKNTKEGMRLTLHPARDVNVYGEHPYSFSDYLHEWGFLYPSKTLRVLEPYFRFKLFNSAKFNQSKYDEDKAKIIEYYNSLGYRDATIVDDTIYQAPNGNIDIAIKVNEGDKYYFGNITWSGNTKYPDTLLNAILRIHKGDPYNLDLFNKRLGITPTQQGDDISSLYLNDGYLFFRVTPIETRVYHDTIDYDIRITEGPQATINKVTISGNDRTNEHVIRRELRTIPGEKFSRADLIRSQRDVSQLGMFDPQKVSVNPQPNPENGTVDIGWSVVEKPSDQLELSAGWGGYIGLTGTLGLSFNNFSLRNITNPHAWTPLPSGDGQKLSLRYQSNGKFYHSYSFSFTEPWLGGKKPNNFTVSLYNSFIASGVYNPYTGFFGGSADSSFLRSTGFTVALGKRLTWPDDYFTLTGAVNFVRYTLKNYQFFYGNPLNNGDINELSLKLTLARSSVDAPIYPRSGSNIVLSGEFTPPYSLFESQSVYEGKTLAQKFKYIEYQKYRFDAEWYVPLGRPHGTDQKQFVLKLAAKYGFLGKYSSHALLSPFERFELGGDGLSNYAIYGKEIISQRGYEVYYSSDPKNNAQTQPLSYQGFTIFNKYTVELRYPITLNPSSTIFALLFFDAANGYENFQKYNPFLLRRDAGIGMRFYLPMFGLLGFDYGVGFDRMQPGQGLRNATKFSFMLGYEPE</sequence>
<dbReference type="Gene3D" id="2.40.160.50">
    <property type="entry name" value="membrane protein fhac: a member of the omp85/tpsb transporter family"/>
    <property type="match status" value="1"/>
</dbReference>
<reference evidence="9 10" key="1">
    <citation type="submission" date="2017-11" db="EMBL/GenBank/DDBJ databases">
        <title>Genomic Encyclopedia of Archaeal and Bacterial Type Strains, Phase II (KMG-II): From Individual Species to Whole Genera.</title>
        <authorList>
            <person name="Goeker M."/>
        </authorList>
    </citation>
    <scope>NUCLEOTIDE SEQUENCE [LARGE SCALE GENOMIC DNA]</scope>
    <source>
        <strain evidence="9 10">DSM 27268</strain>
    </source>
</reference>
<dbReference type="PANTHER" id="PTHR12815">
    <property type="entry name" value="SORTING AND ASSEMBLY MACHINERY SAMM50 PROTEIN FAMILY MEMBER"/>
    <property type="match status" value="1"/>
</dbReference>
<dbReference type="GO" id="GO:0019867">
    <property type="term" value="C:outer membrane"/>
    <property type="evidence" value="ECO:0007669"/>
    <property type="project" value="InterPro"/>
</dbReference>
<dbReference type="PROSITE" id="PS51779">
    <property type="entry name" value="POTRA"/>
    <property type="match status" value="3"/>
</dbReference>
<evidence type="ECO:0000256" key="1">
    <source>
        <dbReference type="ARBA" id="ARBA00004370"/>
    </source>
</evidence>
<feature type="chain" id="PRO_5014831919" evidence="7">
    <location>
        <begin position="24"/>
        <end position="912"/>
    </location>
</feature>
<name>A0A2M9CST0_9BACT</name>
<accession>A0A2M9CST0</accession>
<protein>
    <submittedName>
        <fullName evidence="9">Beta-barrel assembly machine subunit BamA</fullName>
    </submittedName>
</protein>
<comment type="caution">
    <text evidence="9">The sequence shown here is derived from an EMBL/GenBank/DDBJ whole genome shotgun (WGS) entry which is preliminary data.</text>
</comment>
<dbReference type="InterPro" id="IPR010827">
    <property type="entry name" value="BamA/TamA_POTRA"/>
</dbReference>
<gene>
    <name evidence="9" type="ORF">BXY57_0519</name>
</gene>
<keyword evidence="6" id="KW-0998">Cell outer membrane</keyword>
<keyword evidence="10" id="KW-1185">Reference proteome</keyword>
<dbReference type="Proteomes" id="UP000230000">
    <property type="component" value="Unassembled WGS sequence"/>
</dbReference>
<dbReference type="OrthoDB" id="9802086at2"/>
<proteinExistence type="predicted"/>
<comment type="subcellular location">
    <subcellularLocation>
        <location evidence="1">Membrane</location>
    </subcellularLocation>
</comment>
<dbReference type="RefSeq" id="WP_100313627.1">
    <property type="nucleotide sequence ID" value="NZ_PGFG01000001.1"/>
</dbReference>
<evidence type="ECO:0000313" key="10">
    <source>
        <dbReference type="Proteomes" id="UP000230000"/>
    </source>
</evidence>
<evidence type="ECO:0000259" key="8">
    <source>
        <dbReference type="PROSITE" id="PS51779"/>
    </source>
</evidence>
<feature type="domain" description="POTRA" evidence="8">
    <location>
        <begin position="428"/>
        <end position="503"/>
    </location>
</feature>
<keyword evidence="2" id="KW-1134">Transmembrane beta strand</keyword>
<evidence type="ECO:0000313" key="9">
    <source>
        <dbReference type="EMBL" id="PJJ74953.1"/>
    </source>
</evidence>
<feature type="signal peptide" evidence="7">
    <location>
        <begin position="1"/>
        <end position="23"/>
    </location>
</feature>
<dbReference type="AlphaFoldDB" id="A0A2M9CST0"/>
<evidence type="ECO:0000256" key="3">
    <source>
        <dbReference type="ARBA" id="ARBA00022692"/>
    </source>
</evidence>
<organism evidence="9 10">
    <name type="scientific">Thermoflavifilum aggregans</name>
    <dbReference type="NCBI Taxonomy" id="454188"/>
    <lineage>
        <taxon>Bacteria</taxon>
        <taxon>Pseudomonadati</taxon>
        <taxon>Bacteroidota</taxon>
        <taxon>Chitinophagia</taxon>
        <taxon>Chitinophagales</taxon>
        <taxon>Chitinophagaceae</taxon>
        <taxon>Thermoflavifilum</taxon>
    </lineage>
</organism>
<dbReference type="Gene3D" id="3.10.20.310">
    <property type="entry name" value="membrane protein fhac"/>
    <property type="match status" value="5"/>
</dbReference>
<dbReference type="EMBL" id="PGFG01000001">
    <property type="protein sequence ID" value="PJJ74953.1"/>
    <property type="molecule type" value="Genomic_DNA"/>
</dbReference>
<dbReference type="PANTHER" id="PTHR12815:SF47">
    <property type="entry name" value="TRANSLOCATION AND ASSEMBLY MODULE SUBUNIT TAMA"/>
    <property type="match status" value="1"/>
</dbReference>
<keyword evidence="4 7" id="KW-0732">Signal</keyword>
<dbReference type="PIRSF" id="PIRSF006076">
    <property type="entry name" value="OM_assembly_OMP85"/>
    <property type="match status" value="1"/>
</dbReference>
<dbReference type="InterPro" id="IPR034746">
    <property type="entry name" value="POTRA"/>
</dbReference>
<dbReference type="Pfam" id="PF07244">
    <property type="entry name" value="POTRA"/>
    <property type="match status" value="4"/>
</dbReference>
<keyword evidence="5" id="KW-0472">Membrane</keyword>
<evidence type="ECO:0000256" key="5">
    <source>
        <dbReference type="ARBA" id="ARBA00023136"/>
    </source>
</evidence>
<feature type="domain" description="POTRA" evidence="8">
    <location>
        <begin position="340"/>
        <end position="425"/>
    </location>
</feature>
<evidence type="ECO:0000256" key="7">
    <source>
        <dbReference type="SAM" id="SignalP"/>
    </source>
</evidence>
<evidence type="ECO:0000256" key="2">
    <source>
        <dbReference type="ARBA" id="ARBA00022452"/>
    </source>
</evidence>
<dbReference type="GO" id="GO:0071709">
    <property type="term" value="P:membrane assembly"/>
    <property type="evidence" value="ECO:0007669"/>
    <property type="project" value="InterPro"/>
</dbReference>
<dbReference type="InterPro" id="IPR023707">
    <property type="entry name" value="OM_assembly_BamA"/>
</dbReference>
<keyword evidence="3" id="KW-0812">Transmembrane</keyword>
<evidence type="ECO:0000256" key="6">
    <source>
        <dbReference type="ARBA" id="ARBA00023237"/>
    </source>
</evidence>